<dbReference type="GO" id="GO:0007059">
    <property type="term" value="P:chromosome segregation"/>
    <property type="evidence" value="ECO:0007669"/>
    <property type="project" value="UniProtKB-KW"/>
</dbReference>
<keyword evidence="2" id="KW-0238">DNA-binding</keyword>
<dbReference type="InterPro" id="IPR003115">
    <property type="entry name" value="ParB_N"/>
</dbReference>
<sequence length="280" mass="32408">MAVKLFEEETAEFVNISELPIDMIKPNPYQQRKYFDFYSLNRLTESIKKYGVLQPITVRVINGKSYELIAGERRLRASKAAGLKTIPVVFIDADEEESSVISFIENLQRKNIDYIEEAQGFKSFIDDFGMSIEEISLKMGVSQSLIRRRLKILEFSEDELSLIRENKLDEQYITAVLKIPDREIRMITVKDIIEQDMTVKKAEDYVEKILFCMRFGNHGQKVKSSFNDMKLFTNSIKQSVDAVRNAGIPAYYDIIETADSYQITIKIINNSYNEVEIVCE</sequence>
<dbReference type="EMBL" id="VSSQ01007426">
    <property type="protein sequence ID" value="MPM35879.1"/>
    <property type="molecule type" value="Genomic_DNA"/>
</dbReference>
<comment type="caution">
    <text evidence="4">The sequence shown here is derived from an EMBL/GenBank/DDBJ whole genome shotgun (WGS) entry which is preliminary data.</text>
</comment>
<dbReference type="InterPro" id="IPR041468">
    <property type="entry name" value="HTH_ParB/Spo0J"/>
</dbReference>
<evidence type="ECO:0000259" key="3">
    <source>
        <dbReference type="SMART" id="SM00470"/>
    </source>
</evidence>
<accession>A0A644Z5M0</accession>
<evidence type="ECO:0000256" key="2">
    <source>
        <dbReference type="ARBA" id="ARBA00023125"/>
    </source>
</evidence>
<dbReference type="NCBIfam" id="TIGR00180">
    <property type="entry name" value="parB_part"/>
    <property type="match status" value="1"/>
</dbReference>
<dbReference type="FunFam" id="3.90.1530.30:FF:000001">
    <property type="entry name" value="Chromosome partitioning protein ParB"/>
    <property type="match status" value="1"/>
</dbReference>
<dbReference type="Gene3D" id="1.10.10.2830">
    <property type="match status" value="1"/>
</dbReference>
<dbReference type="GO" id="GO:0003677">
    <property type="term" value="F:DNA binding"/>
    <property type="evidence" value="ECO:0007669"/>
    <property type="project" value="UniProtKB-KW"/>
</dbReference>
<dbReference type="AlphaFoldDB" id="A0A644Z5M0"/>
<feature type="domain" description="ParB-like N-terminal" evidence="3">
    <location>
        <begin position="17"/>
        <end position="107"/>
    </location>
</feature>
<keyword evidence="1" id="KW-0159">Chromosome partition</keyword>
<name>A0A644Z5M0_9ZZZZ</name>
<dbReference type="Gene3D" id="3.90.1530.30">
    <property type="match status" value="1"/>
</dbReference>
<dbReference type="GO" id="GO:0005694">
    <property type="term" value="C:chromosome"/>
    <property type="evidence" value="ECO:0007669"/>
    <property type="project" value="TreeGrafter"/>
</dbReference>
<dbReference type="InterPro" id="IPR036086">
    <property type="entry name" value="ParB/Sulfiredoxin_sf"/>
</dbReference>
<organism evidence="4">
    <name type="scientific">bioreactor metagenome</name>
    <dbReference type="NCBI Taxonomy" id="1076179"/>
    <lineage>
        <taxon>unclassified sequences</taxon>
        <taxon>metagenomes</taxon>
        <taxon>ecological metagenomes</taxon>
    </lineage>
</organism>
<dbReference type="SMART" id="SM00470">
    <property type="entry name" value="ParB"/>
    <property type="match status" value="1"/>
</dbReference>
<dbReference type="InterPro" id="IPR004437">
    <property type="entry name" value="ParB/RepB/Spo0J"/>
</dbReference>
<dbReference type="SUPFAM" id="SSF109709">
    <property type="entry name" value="KorB DNA-binding domain-like"/>
    <property type="match status" value="1"/>
</dbReference>
<proteinExistence type="predicted"/>
<dbReference type="SUPFAM" id="SSF110849">
    <property type="entry name" value="ParB/Sulfiredoxin"/>
    <property type="match status" value="1"/>
</dbReference>
<dbReference type="PANTHER" id="PTHR33375">
    <property type="entry name" value="CHROMOSOME-PARTITIONING PROTEIN PARB-RELATED"/>
    <property type="match status" value="1"/>
</dbReference>
<dbReference type="CDD" id="cd16393">
    <property type="entry name" value="SPO0J_N"/>
    <property type="match status" value="1"/>
</dbReference>
<dbReference type="Pfam" id="PF17762">
    <property type="entry name" value="HTH_ParB"/>
    <property type="match status" value="1"/>
</dbReference>
<evidence type="ECO:0000313" key="4">
    <source>
        <dbReference type="EMBL" id="MPM35879.1"/>
    </source>
</evidence>
<dbReference type="Pfam" id="PF02195">
    <property type="entry name" value="ParB_N"/>
    <property type="match status" value="1"/>
</dbReference>
<dbReference type="InterPro" id="IPR050336">
    <property type="entry name" value="Chromosome_partition/occlusion"/>
</dbReference>
<dbReference type="PANTHER" id="PTHR33375:SF1">
    <property type="entry name" value="CHROMOSOME-PARTITIONING PROTEIN PARB-RELATED"/>
    <property type="match status" value="1"/>
</dbReference>
<gene>
    <name evidence="4" type="primary">noc_27</name>
    <name evidence="4" type="ORF">SDC9_82473</name>
</gene>
<evidence type="ECO:0000256" key="1">
    <source>
        <dbReference type="ARBA" id="ARBA00022829"/>
    </source>
</evidence>
<reference evidence="4" key="1">
    <citation type="submission" date="2019-08" db="EMBL/GenBank/DDBJ databases">
        <authorList>
            <person name="Kucharzyk K."/>
            <person name="Murdoch R.W."/>
            <person name="Higgins S."/>
            <person name="Loffler F."/>
        </authorList>
    </citation>
    <scope>NUCLEOTIDE SEQUENCE</scope>
</reference>
<protein>
    <submittedName>
        <fullName evidence="4">Nucleoid occlusion protein</fullName>
    </submittedName>
</protein>